<proteinExistence type="predicted"/>
<name>A0AA97NZ23_PYRO3</name>
<dbReference type="InterPro" id="IPR010610">
    <property type="entry name" value="EryCIII-like_C"/>
</dbReference>
<dbReference type="GO" id="GO:0016757">
    <property type="term" value="F:glycosyltransferase activity"/>
    <property type="evidence" value="ECO:0007669"/>
    <property type="project" value="UniProtKB-ARBA"/>
</dbReference>
<dbReference type="PANTHER" id="PTHR21015">
    <property type="entry name" value="UDP-N-ACETYLGLUCOSAMINE--N-ACETYLMURAMYL-(PENTAPEPTIDE) PYROPHOSPHORYL-UNDECAPRENOL N-ACETYLGLUCOSAMINE TRANSFERASE 1"/>
    <property type="match status" value="1"/>
</dbReference>
<protein>
    <submittedName>
        <fullName evidence="2">UDP-glucuronosyl/UDP-glucosyltransferase</fullName>
    </submittedName>
</protein>
<accession>A0AA97NZ23</accession>
<dbReference type="SUPFAM" id="SSF53756">
    <property type="entry name" value="UDP-Glycosyltransferase/glycogen phosphorylase"/>
    <property type="match status" value="1"/>
</dbReference>
<evidence type="ECO:0000313" key="2">
    <source>
        <dbReference type="EMBL" id="ELQ38955.1"/>
    </source>
</evidence>
<dbReference type="PANTHER" id="PTHR21015:SF22">
    <property type="entry name" value="GLYCOSYLTRANSFERASE"/>
    <property type="match status" value="1"/>
</dbReference>
<reference evidence="2" key="1">
    <citation type="journal article" date="2012" name="PLoS Genet.">
        <title>Comparative analysis of the genomes of two field isolates of the rice blast fungus Magnaporthe oryzae.</title>
        <authorList>
            <person name="Xue M."/>
            <person name="Yang J."/>
            <person name="Li Z."/>
            <person name="Hu S."/>
            <person name="Yao N."/>
            <person name="Dean R.A."/>
            <person name="Zhao W."/>
            <person name="Shen M."/>
            <person name="Zhang H."/>
            <person name="Li C."/>
            <person name="Liu L."/>
            <person name="Cao L."/>
            <person name="Xu X."/>
            <person name="Xing Y."/>
            <person name="Hsiang T."/>
            <person name="Zhang Z."/>
            <person name="Xu J.R."/>
            <person name="Peng Y.L."/>
        </authorList>
    </citation>
    <scope>NUCLEOTIDE SEQUENCE</scope>
    <source>
        <strain evidence="2">Y34</strain>
    </source>
</reference>
<dbReference type="Pfam" id="PF06722">
    <property type="entry name" value="EryCIII-like_C"/>
    <property type="match status" value="1"/>
</dbReference>
<dbReference type="Gene3D" id="3.40.50.2000">
    <property type="entry name" value="Glycogen Phosphorylase B"/>
    <property type="match status" value="2"/>
</dbReference>
<sequence length="462" mass="49979">MTSAESRADGSTAKRPYLVLCTTMSTGHFSPTLQIADYMIQRGFEATIITDASHRQHVEAVGARYVELPVFMPSPEAMEERKALKTGFEAMIWGLTEVVVKRMPLHYGTLRDTLAALRREVPGREVVVIHDVVFLGANPLASGAPLPEGFTKRPPIINLNLVPLQIPSVDVGPFGLALPPDSSESGRARNKALTHVYNLPQGPFGPFTRDFRAMMESLGAVAPADDAFTAITMNPDVMLQACSPSLEYPRSDLPANIKFIGCLPCKTPAPTWQYPEWWSEVVGAAGPQRKRIVGVAQGTVALDYNKLAVPAMQGLAGRDDVLVVVVLGVKGATLPEGTVVPANARVVDVLPYEALLPHLDVWVINSGYGGFTQGVMHGVPMLLAGDTEDKAEVSMRGEWAGVGYNLRTGSPTPEQVAEGVSHVLANPGYKKRVMEIREENMAMKSLETVERYVWELAGGISI</sequence>
<dbReference type="EMBL" id="JH793640">
    <property type="protein sequence ID" value="ELQ38955.1"/>
    <property type="molecule type" value="Genomic_DNA"/>
</dbReference>
<dbReference type="SMR" id="A0AA97NZ23"/>
<organism evidence="2">
    <name type="scientific">Pyricularia oryzae (strain Y34)</name>
    <name type="common">Rice blast fungus</name>
    <name type="synonym">Magnaporthe oryzae</name>
    <dbReference type="NCBI Taxonomy" id="1143189"/>
    <lineage>
        <taxon>Eukaryota</taxon>
        <taxon>Fungi</taxon>
        <taxon>Dikarya</taxon>
        <taxon>Ascomycota</taxon>
        <taxon>Pezizomycotina</taxon>
        <taxon>Sordariomycetes</taxon>
        <taxon>Sordariomycetidae</taxon>
        <taxon>Magnaporthales</taxon>
        <taxon>Pyriculariaceae</taxon>
        <taxon>Pyricularia</taxon>
    </lineage>
</organism>
<evidence type="ECO:0000259" key="1">
    <source>
        <dbReference type="Pfam" id="PF06722"/>
    </source>
</evidence>
<dbReference type="Proteomes" id="UP000011086">
    <property type="component" value="Unassembled WGS sequence"/>
</dbReference>
<feature type="domain" description="Erythromycin biosynthesis protein CIII-like C-terminal" evidence="1">
    <location>
        <begin position="325"/>
        <end position="444"/>
    </location>
</feature>
<gene>
    <name evidence="2" type="ORF">OOU_Y34scaffold00517g6</name>
</gene>
<dbReference type="AlphaFoldDB" id="A0AA97NZ23"/>